<dbReference type="InterPro" id="IPR018989">
    <property type="entry name" value="DUF2001"/>
</dbReference>
<proteinExistence type="predicted"/>
<dbReference type="EMBL" id="BK015245">
    <property type="protein sequence ID" value="DAD97625.1"/>
    <property type="molecule type" value="Genomic_DNA"/>
</dbReference>
<organism evidence="1">
    <name type="scientific">Siphoviridae sp. ct1TR2</name>
    <dbReference type="NCBI Taxonomy" id="2825309"/>
    <lineage>
        <taxon>Viruses</taxon>
        <taxon>Duplodnaviria</taxon>
        <taxon>Heunggongvirae</taxon>
        <taxon>Uroviricota</taxon>
        <taxon>Caudoviricetes</taxon>
    </lineage>
</organism>
<evidence type="ECO:0000313" key="1">
    <source>
        <dbReference type="EMBL" id="DAD97625.1"/>
    </source>
</evidence>
<sequence>MNGYTSDQVYNGTYGEVWVNGNYLAETKSFRAEVNCNYEAVPQARDLMDGQKLTGLEGQGELVLHKVSSYVMNLLSKSLKAGKVPDITIIGKIDDPSAIGQERIALYHCKFAKMILADWERKKIGEESYSFTFEKWDILDSTK</sequence>
<dbReference type="InterPro" id="IPR038628">
    <property type="entry name" value="XkdM-like_sf"/>
</dbReference>
<reference evidence="1" key="1">
    <citation type="journal article" date="2021" name="Proc. Natl. Acad. Sci. U.S.A.">
        <title>A Catalog of Tens of Thousands of Viruses from Human Metagenomes Reveals Hidden Associations with Chronic Diseases.</title>
        <authorList>
            <person name="Tisza M.J."/>
            <person name="Buck C.B."/>
        </authorList>
    </citation>
    <scope>NUCLEOTIDE SEQUENCE</scope>
    <source>
        <strain evidence="1">Ct1TR2</strain>
    </source>
</reference>
<protein>
    <submittedName>
        <fullName evidence="1">Tail tube protein</fullName>
    </submittedName>
</protein>
<dbReference type="SUPFAM" id="SSF69279">
    <property type="entry name" value="Phage tail proteins"/>
    <property type="match status" value="1"/>
</dbReference>
<dbReference type="Gene3D" id="2.30.110.40">
    <property type="entry name" value="Phage tail tube protein"/>
    <property type="match status" value="1"/>
</dbReference>
<dbReference type="Pfam" id="PF09393">
    <property type="entry name" value="DUF2001"/>
    <property type="match status" value="1"/>
</dbReference>
<accession>A0A8S5NSF3</accession>
<name>A0A8S5NSF3_9CAUD</name>